<dbReference type="Pfam" id="PF16925">
    <property type="entry name" value="TetR_C_13"/>
    <property type="match status" value="1"/>
</dbReference>
<sequence length="200" mass="21888">MNATSAAEMRQHILDTAKPIMLRKGFTGVGLNEILATAGIPKGSFYHYFGSKEVFGEALLNAYFADYLDYLDQLLVRDSGTGAQRLMRYWADWQAMQAGDTPDRKCLVVKLGAEVCDLSEAMRAVLERGTAQIVERLARCIEAGQGDGSLDAGIEPHTTAATLYELWLGATLLEKIRRDGRPLDVAMTATRQLLGLDATS</sequence>
<protein>
    <submittedName>
        <fullName evidence="6">TetR family transcriptional regulator</fullName>
    </submittedName>
</protein>
<dbReference type="PANTHER" id="PTHR47506">
    <property type="entry name" value="TRANSCRIPTIONAL REGULATORY PROTEIN"/>
    <property type="match status" value="1"/>
</dbReference>
<feature type="DNA-binding region" description="H-T-H motif" evidence="4">
    <location>
        <begin position="30"/>
        <end position="49"/>
    </location>
</feature>
<evidence type="ECO:0000256" key="3">
    <source>
        <dbReference type="ARBA" id="ARBA00023163"/>
    </source>
</evidence>
<evidence type="ECO:0000259" key="5">
    <source>
        <dbReference type="PROSITE" id="PS50977"/>
    </source>
</evidence>
<evidence type="ECO:0000256" key="1">
    <source>
        <dbReference type="ARBA" id="ARBA00023015"/>
    </source>
</evidence>
<dbReference type="GO" id="GO:0003677">
    <property type="term" value="F:DNA binding"/>
    <property type="evidence" value="ECO:0007669"/>
    <property type="project" value="UniProtKB-UniRule"/>
</dbReference>
<keyword evidence="1" id="KW-0805">Transcription regulation</keyword>
<dbReference type="Gene3D" id="1.10.357.10">
    <property type="entry name" value="Tetracycline Repressor, domain 2"/>
    <property type="match status" value="1"/>
</dbReference>
<dbReference type="SUPFAM" id="SSF48498">
    <property type="entry name" value="Tetracyclin repressor-like, C-terminal domain"/>
    <property type="match status" value="1"/>
</dbReference>
<keyword evidence="7" id="KW-1185">Reference proteome</keyword>
<dbReference type="InterPro" id="IPR009057">
    <property type="entry name" value="Homeodomain-like_sf"/>
</dbReference>
<dbReference type="InterPro" id="IPR036271">
    <property type="entry name" value="Tet_transcr_reg_TetR-rel_C_sf"/>
</dbReference>
<keyword evidence="2 4" id="KW-0238">DNA-binding</keyword>
<dbReference type="SUPFAM" id="SSF46689">
    <property type="entry name" value="Homeodomain-like"/>
    <property type="match status" value="1"/>
</dbReference>
<dbReference type="STRING" id="445709.ABW99_05525"/>
<evidence type="ECO:0000256" key="2">
    <source>
        <dbReference type="ARBA" id="ARBA00023125"/>
    </source>
</evidence>
<dbReference type="KEGG" id="ptx:ABW99_05525"/>
<dbReference type="EMBL" id="CP011568">
    <property type="protein sequence ID" value="AKJ67762.1"/>
    <property type="molecule type" value="Genomic_DNA"/>
</dbReference>
<gene>
    <name evidence="6" type="ORF">ABW99_05525</name>
</gene>
<proteinExistence type="predicted"/>
<dbReference type="OrthoDB" id="116240at2"/>
<name>A0A0G3EQY7_9BURK</name>
<accession>A0A0G3EQY7</accession>
<dbReference type="InterPro" id="IPR011075">
    <property type="entry name" value="TetR_C"/>
</dbReference>
<feature type="domain" description="HTH tetR-type" evidence="5">
    <location>
        <begin position="7"/>
        <end position="67"/>
    </location>
</feature>
<evidence type="ECO:0000256" key="4">
    <source>
        <dbReference type="PROSITE-ProRule" id="PRU00335"/>
    </source>
</evidence>
<dbReference type="Proteomes" id="UP000036700">
    <property type="component" value="Chromosome"/>
</dbReference>
<dbReference type="AlphaFoldDB" id="A0A0G3EQY7"/>
<dbReference type="Pfam" id="PF00440">
    <property type="entry name" value="TetR_N"/>
    <property type="match status" value="1"/>
</dbReference>
<dbReference type="PROSITE" id="PS50977">
    <property type="entry name" value="HTH_TETR_2"/>
    <property type="match status" value="1"/>
</dbReference>
<dbReference type="InterPro" id="IPR001647">
    <property type="entry name" value="HTH_TetR"/>
</dbReference>
<keyword evidence="3" id="KW-0804">Transcription</keyword>
<dbReference type="PATRIC" id="fig|445709.3.peg.1191"/>
<evidence type="ECO:0000313" key="7">
    <source>
        <dbReference type="Proteomes" id="UP000036700"/>
    </source>
</evidence>
<reference evidence="7" key="1">
    <citation type="submission" date="2015-06" db="EMBL/GenBank/DDBJ databases">
        <authorList>
            <person name="Lim Y.L."/>
            <person name="Ee R."/>
            <person name="Yong D."/>
            <person name="How K.Y."/>
            <person name="Yin W.F."/>
            <person name="Chan K.G."/>
        </authorList>
    </citation>
    <scope>NUCLEOTIDE SEQUENCE [LARGE SCALE GENOMIC DNA]</scope>
    <source>
        <strain evidence="7">DSM 25325</strain>
    </source>
</reference>
<evidence type="ECO:0000313" key="6">
    <source>
        <dbReference type="EMBL" id="AKJ67762.1"/>
    </source>
</evidence>
<dbReference type="PRINTS" id="PR00455">
    <property type="entry name" value="HTHTETR"/>
</dbReference>
<dbReference type="PANTHER" id="PTHR47506:SF6">
    <property type="entry name" value="HTH-TYPE TRANSCRIPTIONAL REPRESSOR NEMR"/>
    <property type="match status" value="1"/>
</dbReference>
<organism evidence="6 7">
    <name type="scientific">Pandoraea thiooxydans</name>
    <dbReference type="NCBI Taxonomy" id="445709"/>
    <lineage>
        <taxon>Bacteria</taxon>
        <taxon>Pseudomonadati</taxon>
        <taxon>Pseudomonadota</taxon>
        <taxon>Betaproteobacteria</taxon>
        <taxon>Burkholderiales</taxon>
        <taxon>Burkholderiaceae</taxon>
        <taxon>Pandoraea</taxon>
    </lineage>
</organism>
<dbReference type="RefSeq" id="WP_047213489.1">
    <property type="nucleotide sequence ID" value="NZ_CP011568.3"/>
</dbReference>